<organism evidence="8 10">
    <name type="scientific">Bursaphelenchus xylophilus</name>
    <name type="common">Pinewood nematode worm</name>
    <name type="synonym">Aphelenchoides xylophilus</name>
    <dbReference type="NCBI Taxonomy" id="6326"/>
    <lineage>
        <taxon>Eukaryota</taxon>
        <taxon>Metazoa</taxon>
        <taxon>Ecdysozoa</taxon>
        <taxon>Nematoda</taxon>
        <taxon>Chromadorea</taxon>
        <taxon>Rhabditida</taxon>
        <taxon>Tylenchina</taxon>
        <taxon>Tylenchomorpha</taxon>
        <taxon>Aphelenchoidea</taxon>
        <taxon>Aphelenchoididae</taxon>
        <taxon>Bursaphelenchus</taxon>
    </lineage>
</organism>
<proteinExistence type="predicted"/>
<dbReference type="Proteomes" id="UP000582659">
    <property type="component" value="Unassembled WGS sequence"/>
</dbReference>
<dbReference type="InterPro" id="IPR016187">
    <property type="entry name" value="CTDL_fold"/>
</dbReference>
<keyword evidence="2 3" id="KW-1015">Disulfide bond</keyword>
<evidence type="ECO:0000259" key="6">
    <source>
        <dbReference type="PROSITE" id="PS50041"/>
    </source>
</evidence>
<dbReference type="Pfam" id="PF00059">
    <property type="entry name" value="Lectin_C"/>
    <property type="match status" value="1"/>
</dbReference>
<dbReference type="SUPFAM" id="SSF56436">
    <property type="entry name" value="C-type lectin-like"/>
    <property type="match status" value="1"/>
</dbReference>
<comment type="caution">
    <text evidence="3">Lacks conserved residue(s) required for the propagation of feature annotation.</text>
</comment>
<dbReference type="SMART" id="SM00034">
    <property type="entry name" value="CLECT"/>
    <property type="match status" value="1"/>
</dbReference>
<dbReference type="OrthoDB" id="5808499at2759"/>
<dbReference type="eggNOG" id="KOG4297">
    <property type="taxonomic scope" value="Eukaryota"/>
</dbReference>
<dbReference type="Gene3D" id="3.10.100.10">
    <property type="entry name" value="Mannose-Binding Protein A, subunit A"/>
    <property type="match status" value="1"/>
</dbReference>
<evidence type="ECO:0000313" key="9">
    <source>
        <dbReference type="Proteomes" id="UP000659654"/>
    </source>
</evidence>
<feature type="disulfide bond" evidence="3">
    <location>
        <begin position="158"/>
        <end position="185"/>
    </location>
</feature>
<dbReference type="CDD" id="cd00037">
    <property type="entry name" value="CLECT"/>
    <property type="match status" value="1"/>
</dbReference>
<dbReference type="Proteomes" id="UP000095284">
    <property type="component" value="Unplaced"/>
</dbReference>
<accession>A0A1I7RS99</accession>
<reference evidence="7" key="2">
    <citation type="submission" date="2020-09" db="EMBL/GenBank/DDBJ databases">
        <authorList>
            <person name="Kikuchi T."/>
        </authorList>
    </citation>
    <scope>NUCLEOTIDE SEQUENCE</scope>
    <source>
        <strain evidence="7">Ka4C1</strain>
    </source>
</reference>
<dbReference type="Proteomes" id="UP000659654">
    <property type="component" value="Unassembled WGS sequence"/>
</dbReference>
<dbReference type="SMR" id="A0A1I7RS99"/>
<dbReference type="PROSITE" id="PS01180">
    <property type="entry name" value="CUB"/>
    <property type="match status" value="2"/>
</dbReference>
<dbReference type="Pfam" id="PF00431">
    <property type="entry name" value="CUB"/>
    <property type="match status" value="2"/>
</dbReference>
<keyword evidence="1" id="KW-0677">Repeat</keyword>
<evidence type="ECO:0000256" key="4">
    <source>
        <dbReference type="SAM" id="SignalP"/>
    </source>
</evidence>
<keyword evidence="9" id="KW-1185">Reference proteome</keyword>
<evidence type="ECO:0000313" key="10">
    <source>
        <dbReference type="WBParaSite" id="BXY_0360300.1"/>
    </source>
</evidence>
<evidence type="ECO:0000313" key="8">
    <source>
        <dbReference type="Proteomes" id="UP000095284"/>
    </source>
</evidence>
<gene>
    <name evidence="7" type="ORF">BXYJ_LOCUS11844</name>
</gene>
<feature type="domain" description="C-type lectin" evidence="6">
    <location>
        <begin position="32"/>
        <end position="152"/>
    </location>
</feature>
<protein>
    <submittedName>
        <fullName evidence="7">(pine wood nematode) hypothetical protein</fullName>
    </submittedName>
</protein>
<dbReference type="InterPro" id="IPR016186">
    <property type="entry name" value="C-type_lectin-like/link_sf"/>
</dbReference>
<dbReference type="Gene3D" id="2.60.120.290">
    <property type="entry name" value="Spermadhesin, CUB domain"/>
    <property type="match status" value="2"/>
</dbReference>
<dbReference type="CDD" id="cd00041">
    <property type="entry name" value="CUB"/>
    <property type="match status" value="2"/>
</dbReference>
<dbReference type="SMART" id="SM00042">
    <property type="entry name" value="CUB"/>
    <property type="match status" value="2"/>
</dbReference>
<dbReference type="PANTHER" id="PTHR24251:SF50">
    <property type="entry name" value="ATTRACTIN-LIKE 1A"/>
    <property type="match status" value="1"/>
</dbReference>
<evidence type="ECO:0000259" key="5">
    <source>
        <dbReference type="PROSITE" id="PS01180"/>
    </source>
</evidence>
<sequence>MTSSWLSRLTLLIGCVVAQQAPCPPGWTYKSHTNQCYLLSSINLPYNEAVEYCKKDGGSLVSLKTQDEYDYVRELYNNNTKGFYPPWIGLKRDSRWYSPVWRWSDGFVAYFTKWLKEEPTKTADNACVAWRTIENHGWKTLGCKYAQRFICKQASANCPTRNYERPEGVLSSPNFPTNYPNNLNCFYHIKVKPGYRIKLEFHDFYTENYFDKVVLYDDYNGNLTNKIDTIYGTYLFKKIYESSENVLTLNFITDHIITRQGWNATYTSVHKEPTQELHDPTGTITSPNYPKNYPNDIDQLYLISTLPDKVLNITITDFNLEKNYDYLAIQDGKDIIKSKQLTRLTGTDVKTPLSFLTSQNYALVRFFTDPSLNYRGFSLNYEAVEKY</sequence>
<evidence type="ECO:0000256" key="3">
    <source>
        <dbReference type="PROSITE-ProRule" id="PRU00059"/>
    </source>
</evidence>
<keyword evidence="4" id="KW-0732">Signal</keyword>
<feature type="domain" description="CUB" evidence="5">
    <location>
        <begin position="158"/>
        <end position="269"/>
    </location>
</feature>
<evidence type="ECO:0000256" key="2">
    <source>
        <dbReference type="ARBA" id="ARBA00023157"/>
    </source>
</evidence>
<feature type="signal peptide" evidence="4">
    <location>
        <begin position="1"/>
        <end position="18"/>
    </location>
</feature>
<reference evidence="10" key="1">
    <citation type="submission" date="2016-11" db="UniProtKB">
        <authorList>
            <consortium name="WormBaseParasite"/>
        </authorList>
    </citation>
    <scope>IDENTIFICATION</scope>
</reference>
<name>A0A1I7RS99_BURXY</name>
<dbReference type="SUPFAM" id="SSF49854">
    <property type="entry name" value="Spermadhesin, CUB domain"/>
    <property type="match status" value="2"/>
</dbReference>
<feature type="chain" id="PRO_5036021914" evidence="4">
    <location>
        <begin position="19"/>
        <end position="387"/>
    </location>
</feature>
<dbReference type="PANTHER" id="PTHR24251">
    <property type="entry name" value="OVOCHYMASE-RELATED"/>
    <property type="match status" value="1"/>
</dbReference>
<dbReference type="InterPro" id="IPR000859">
    <property type="entry name" value="CUB_dom"/>
</dbReference>
<dbReference type="AlphaFoldDB" id="A0A1I7RS99"/>
<evidence type="ECO:0000313" key="7">
    <source>
        <dbReference type="EMBL" id="CAD5231748.1"/>
    </source>
</evidence>
<feature type="domain" description="CUB" evidence="5">
    <location>
        <begin position="273"/>
        <end position="384"/>
    </location>
</feature>
<dbReference type="InterPro" id="IPR035914">
    <property type="entry name" value="Sperma_CUB_dom_sf"/>
</dbReference>
<dbReference type="InterPro" id="IPR001304">
    <property type="entry name" value="C-type_lectin-like"/>
</dbReference>
<evidence type="ECO:0000256" key="1">
    <source>
        <dbReference type="ARBA" id="ARBA00022737"/>
    </source>
</evidence>
<dbReference type="EMBL" id="CAJFCV020000005">
    <property type="protein sequence ID" value="CAG9123098.1"/>
    <property type="molecule type" value="Genomic_DNA"/>
</dbReference>
<dbReference type="EMBL" id="CAJFDI010000005">
    <property type="protein sequence ID" value="CAD5231748.1"/>
    <property type="molecule type" value="Genomic_DNA"/>
</dbReference>
<dbReference type="WBParaSite" id="BXY_0360300.1">
    <property type="protein sequence ID" value="BXY_0360300.1"/>
    <property type="gene ID" value="BXY_0360300"/>
</dbReference>
<dbReference type="PROSITE" id="PS50041">
    <property type="entry name" value="C_TYPE_LECTIN_2"/>
    <property type="match status" value="1"/>
</dbReference>